<dbReference type="EMBL" id="JAZAVK010000080">
    <property type="protein sequence ID" value="KAK7425510.1"/>
    <property type="molecule type" value="Genomic_DNA"/>
</dbReference>
<feature type="region of interest" description="Disordered" evidence="1">
    <location>
        <begin position="79"/>
        <end position="108"/>
    </location>
</feature>
<proteinExistence type="predicted"/>
<keyword evidence="3" id="KW-1185">Reference proteome</keyword>
<evidence type="ECO:0000313" key="2">
    <source>
        <dbReference type="EMBL" id="KAK7425510.1"/>
    </source>
</evidence>
<comment type="caution">
    <text evidence="2">The sequence shown here is derived from an EMBL/GenBank/DDBJ whole genome shotgun (WGS) entry which is preliminary data.</text>
</comment>
<organism evidence="2 3">
    <name type="scientific">Neonectria magnoliae</name>
    <dbReference type="NCBI Taxonomy" id="2732573"/>
    <lineage>
        <taxon>Eukaryota</taxon>
        <taxon>Fungi</taxon>
        <taxon>Dikarya</taxon>
        <taxon>Ascomycota</taxon>
        <taxon>Pezizomycotina</taxon>
        <taxon>Sordariomycetes</taxon>
        <taxon>Hypocreomycetidae</taxon>
        <taxon>Hypocreales</taxon>
        <taxon>Nectriaceae</taxon>
        <taxon>Neonectria</taxon>
    </lineage>
</organism>
<name>A0ABR1HXD5_9HYPO</name>
<dbReference type="Proteomes" id="UP001498421">
    <property type="component" value="Unassembled WGS sequence"/>
</dbReference>
<protein>
    <submittedName>
        <fullName evidence="2">Uncharacterized protein</fullName>
    </submittedName>
</protein>
<reference evidence="2 3" key="1">
    <citation type="journal article" date="2025" name="Microbiol. Resour. Announc.">
        <title>Draft genome sequences for Neonectria magnoliae and Neonectria punicea, canker pathogens of Liriodendron tulipifera and Acer saccharum in West Virginia.</title>
        <authorList>
            <person name="Petronek H.M."/>
            <person name="Kasson M.T."/>
            <person name="Metheny A.M."/>
            <person name="Stauder C.M."/>
            <person name="Lovett B."/>
            <person name="Lynch S.C."/>
            <person name="Garnas J.R."/>
            <person name="Kasson L.R."/>
            <person name="Stajich J.E."/>
        </authorList>
    </citation>
    <scope>NUCLEOTIDE SEQUENCE [LARGE SCALE GENOMIC DNA]</scope>
    <source>
        <strain evidence="2 3">NRRL 64651</strain>
    </source>
</reference>
<accession>A0ABR1HXD5</accession>
<evidence type="ECO:0000256" key="1">
    <source>
        <dbReference type="SAM" id="MobiDB-lite"/>
    </source>
</evidence>
<gene>
    <name evidence="2" type="ORF">QQZ08_007951</name>
</gene>
<evidence type="ECO:0000313" key="3">
    <source>
        <dbReference type="Proteomes" id="UP001498421"/>
    </source>
</evidence>
<sequence length="174" mass="20005">MFERSSLQCLESIAEHPTLSQSVEELKICVSHLLPLHEVQEIEPPCSEYENLMKNLNGRTLPVECGIAYDEWHNRWGISDGEGDANDDERSMGDDETEGPPSDRLSRLNAREYRKRLDDQEVMIQTGYDVECLTRAMSYFKRCKQINISSSIQAWGLNRLRRSLGILPQRGLTF</sequence>